<evidence type="ECO:0000313" key="3">
    <source>
        <dbReference type="Proteomes" id="UP001253595"/>
    </source>
</evidence>
<evidence type="ECO:0000313" key="2">
    <source>
        <dbReference type="EMBL" id="MDR7088630.1"/>
    </source>
</evidence>
<protein>
    <submittedName>
        <fullName evidence="2">Protein ImuB</fullName>
    </submittedName>
</protein>
<comment type="caution">
    <text evidence="2">The sequence shown here is derived from an EMBL/GenBank/DDBJ whole genome shotgun (WGS) entry which is preliminary data.</text>
</comment>
<name>A0ABU1UTY4_9GAMM</name>
<accession>A0ABU1UTY4</accession>
<dbReference type="PANTHER" id="PTHR35369:SF2">
    <property type="entry name" value="BLR3025 PROTEIN"/>
    <property type="match status" value="1"/>
</dbReference>
<proteinExistence type="predicted"/>
<dbReference type="Proteomes" id="UP001253595">
    <property type="component" value="Unassembled WGS sequence"/>
</dbReference>
<evidence type="ECO:0000256" key="1">
    <source>
        <dbReference type="ARBA" id="ARBA00022763"/>
    </source>
</evidence>
<sequence length="474" mass="54639">MVVIQKKRVVFANALAEEAGAQIHMDTTTAQLLSGCEPVERDGQREQLALHQLSEQLYQFSPYIERYCSDELAQSGLLLEISSCLKLFNGARSLAEKVAVYLSQTSYGFELGLAHSAKAAWCLSFAKYDITGDETKATFIERLNRLPIDLLFDYPKAVEALSKTGFKTLGDLAKQIEGESISSFRKRLGSTFTEALCEIYDIDQNFLQGALFEKPRDIYRPDEWFENEIQFEYPVTVVEQLKPAIESLLVKLSEYLRKRQQQCQYIEWCISDIYRKKEFVKVNSDAPQSHWALLYDLSLIQFDNRELPFEVDTVKLTCRHTMPIQHRSQVLDFDQDKRKKKSVGDFAVTIAKLKARLGDAAVYKISYHDSCVPELTNVVVSLADQCAQKLPCIHANALRPTWLLTKPELIELRGNSHYWHGYISILVGPERIIGNWWEEPVARDYYLARRHDNLPVWIFHNLYDKQWYVHGVFA</sequence>
<organism evidence="2 3">
    <name type="scientific">Cellvibrio fibrivorans</name>
    <dbReference type="NCBI Taxonomy" id="126350"/>
    <lineage>
        <taxon>Bacteria</taxon>
        <taxon>Pseudomonadati</taxon>
        <taxon>Pseudomonadota</taxon>
        <taxon>Gammaproteobacteria</taxon>
        <taxon>Cellvibrionales</taxon>
        <taxon>Cellvibrionaceae</taxon>
        <taxon>Cellvibrio</taxon>
    </lineage>
</organism>
<dbReference type="PANTHER" id="PTHR35369">
    <property type="entry name" value="BLR3025 PROTEIN-RELATED"/>
    <property type="match status" value="1"/>
</dbReference>
<keyword evidence="1" id="KW-0227">DNA damage</keyword>
<reference evidence="2 3" key="1">
    <citation type="submission" date="2023-07" db="EMBL/GenBank/DDBJ databases">
        <title>Sorghum-associated microbial communities from plants grown in Nebraska, USA.</title>
        <authorList>
            <person name="Schachtman D."/>
        </authorList>
    </citation>
    <scope>NUCLEOTIDE SEQUENCE [LARGE SCALE GENOMIC DNA]</scope>
    <source>
        <strain evidence="2 3">BE190</strain>
    </source>
</reference>
<gene>
    <name evidence="2" type="ORF">J2X05_000633</name>
</gene>
<dbReference type="InterPro" id="IPR043502">
    <property type="entry name" value="DNA/RNA_pol_sf"/>
</dbReference>
<dbReference type="InterPro" id="IPR050356">
    <property type="entry name" value="SulA_CellDiv_inhibitor"/>
</dbReference>
<dbReference type="EMBL" id="JAVDVX010000001">
    <property type="protein sequence ID" value="MDR7088630.1"/>
    <property type="molecule type" value="Genomic_DNA"/>
</dbReference>
<dbReference type="RefSeq" id="WP_310068510.1">
    <property type="nucleotide sequence ID" value="NZ_JAVDVX010000001.1"/>
</dbReference>
<dbReference type="SUPFAM" id="SSF56672">
    <property type="entry name" value="DNA/RNA polymerases"/>
    <property type="match status" value="1"/>
</dbReference>
<dbReference type="CDD" id="cd03468">
    <property type="entry name" value="PolY_like"/>
    <property type="match status" value="1"/>
</dbReference>
<keyword evidence="3" id="KW-1185">Reference proteome</keyword>